<accession>A0A822XWE5</accession>
<name>A0A822XWE5_NELNU</name>
<dbReference type="EMBL" id="DUZY01000001">
    <property type="protein sequence ID" value="DAD23095.1"/>
    <property type="molecule type" value="Genomic_DNA"/>
</dbReference>
<comment type="caution">
    <text evidence="1">The sequence shown here is derived from an EMBL/GenBank/DDBJ whole genome shotgun (WGS) entry which is preliminary data.</text>
</comment>
<sequence length="32" mass="3730">MIINYGYDAPTTNSKQHYINTKTCLPEKKKKT</sequence>
<protein>
    <submittedName>
        <fullName evidence="1">Uncharacterized protein</fullName>
    </submittedName>
</protein>
<dbReference type="AlphaFoldDB" id="A0A822XWE5"/>
<gene>
    <name evidence="1" type="ORF">HUJ06_024558</name>
</gene>
<proteinExistence type="predicted"/>
<evidence type="ECO:0000313" key="2">
    <source>
        <dbReference type="Proteomes" id="UP000607653"/>
    </source>
</evidence>
<organism evidence="1 2">
    <name type="scientific">Nelumbo nucifera</name>
    <name type="common">Sacred lotus</name>
    <dbReference type="NCBI Taxonomy" id="4432"/>
    <lineage>
        <taxon>Eukaryota</taxon>
        <taxon>Viridiplantae</taxon>
        <taxon>Streptophyta</taxon>
        <taxon>Embryophyta</taxon>
        <taxon>Tracheophyta</taxon>
        <taxon>Spermatophyta</taxon>
        <taxon>Magnoliopsida</taxon>
        <taxon>Proteales</taxon>
        <taxon>Nelumbonaceae</taxon>
        <taxon>Nelumbo</taxon>
    </lineage>
</organism>
<dbReference type="Proteomes" id="UP000607653">
    <property type="component" value="Unassembled WGS sequence"/>
</dbReference>
<reference evidence="1 2" key="1">
    <citation type="journal article" date="2020" name="Mol. Biol. Evol.">
        <title>Distinct Expression and Methylation Patterns for Genes with Different Fates following a Single Whole-Genome Duplication in Flowering Plants.</title>
        <authorList>
            <person name="Shi T."/>
            <person name="Rahmani R.S."/>
            <person name="Gugger P.F."/>
            <person name="Wang M."/>
            <person name="Li H."/>
            <person name="Zhang Y."/>
            <person name="Li Z."/>
            <person name="Wang Q."/>
            <person name="Van de Peer Y."/>
            <person name="Marchal K."/>
            <person name="Chen J."/>
        </authorList>
    </citation>
    <scope>NUCLEOTIDE SEQUENCE [LARGE SCALE GENOMIC DNA]</scope>
    <source>
        <tissue evidence="1">Leaf</tissue>
    </source>
</reference>
<evidence type="ECO:0000313" key="1">
    <source>
        <dbReference type="EMBL" id="DAD23095.1"/>
    </source>
</evidence>
<keyword evidence="2" id="KW-1185">Reference proteome</keyword>